<keyword evidence="5 6" id="KW-0472">Membrane</keyword>
<evidence type="ECO:0000313" key="7">
    <source>
        <dbReference type="EMBL" id="TWH19304.1"/>
    </source>
</evidence>
<proteinExistence type="predicted"/>
<feature type="transmembrane region" description="Helical" evidence="6">
    <location>
        <begin position="93"/>
        <end position="111"/>
    </location>
</feature>
<evidence type="ECO:0000313" key="8">
    <source>
        <dbReference type="Proteomes" id="UP000317303"/>
    </source>
</evidence>
<reference evidence="7 8" key="1">
    <citation type="submission" date="2019-07" db="EMBL/GenBank/DDBJ databases">
        <title>R&amp;d 2014.</title>
        <authorList>
            <person name="Klenk H.-P."/>
        </authorList>
    </citation>
    <scope>NUCLEOTIDE SEQUENCE [LARGE SCALE GENOMIC DNA]</scope>
    <source>
        <strain evidence="7 8">DSM 43194</strain>
    </source>
</reference>
<keyword evidence="4 6" id="KW-1133">Transmembrane helix</keyword>
<dbReference type="AlphaFoldDB" id="A0A660CAD0"/>
<evidence type="ECO:0008006" key="9">
    <source>
        <dbReference type="Google" id="ProtNLM"/>
    </source>
</evidence>
<dbReference type="InterPro" id="IPR036259">
    <property type="entry name" value="MFS_trans_sf"/>
</dbReference>
<dbReference type="Gene3D" id="1.20.1250.20">
    <property type="entry name" value="MFS general substrate transporter like domains"/>
    <property type="match status" value="1"/>
</dbReference>
<dbReference type="SUPFAM" id="SSF103473">
    <property type="entry name" value="MFS general substrate transporter"/>
    <property type="match status" value="1"/>
</dbReference>
<evidence type="ECO:0000256" key="4">
    <source>
        <dbReference type="ARBA" id="ARBA00022989"/>
    </source>
</evidence>
<evidence type="ECO:0000256" key="6">
    <source>
        <dbReference type="SAM" id="Phobius"/>
    </source>
</evidence>
<feature type="transmembrane region" description="Helical" evidence="6">
    <location>
        <begin position="53"/>
        <end position="72"/>
    </location>
</feature>
<accession>A0A660CAD0</accession>
<comment type="subcellular location">
    <subcellularLocation>
        <location evidence="1">Membrane</location>
        <topology evidence="1">Multi-pass membrane protein</topology>
    </subcellularLocation>
</comment>
<comment type="caution">
    <text evidence="7">The sequence shown here is derived from an EMBL/GenBank/DDBJ whole genome shotgun (WGS) entry which is preliminary data.</text>
</comment>
<dbReference type="PANTHER" id="PTHR42718">
    <property type="entry name" value="MAJOR FACILITATOR SUPERFAMILY MULTIDRUG TRANSPORTER MFSC"/>
    <property type="match status" value="1"/>
</dbReference>
<evidence type="ECO:0000256" key="2">
    <source>
        <dbReference type="ARBA" id="ARBA00022448"/>
    </source>
</evidence>
<feature type="transmembrane region" description="Helical" evidence="6">
    <location>
        <begin position="117"/>
        <end position="140"/>
    </location>
</feature>
<keyword evidence="3 6" id="KW-0812">Transmembrane</keyword>
<dbReference type="RefSeq" id="WP_145600355.1">
    <property type="nucleotide sequence ID" value="NZ_VLJV01000001.1"/>
</dbReference>
<evidence type="ECO:0000256" key="5">
    <source>
        <dbReference type="ARBA" id="ARBA00023136"/>
    </source>
</evidence>
<dbReference type="EMBL" id="VLJV01000001">
    <property type="protein sequence ID" value="TWH19304.1"/>
    <property type="molecule type" value="Genomic_DNA"/>
</dbReference>
<dbReference type="Proteomes" id="UP000317303">
    <property type="component" value="Unassembled WGS sequence"/>
</dbReference>
<sequence length="154" mass="15799">MRLAPRAVARFGGPRLLAAGAVVQVALLVIIAAISFAGPEGRWQWELWFQLPGIAYGAALGLQFAPLIGVVMEAVPTEIAGLTGGLFSTMQQASVAIGIATLGGLLTTVASDSGFDTAFGVVLLVNVLGALAFGAAALVLGRVQRRRTAQADVR</sequence>
<protein>
    <recommendedName>
        <fullName evidence="9">MFS transporter</fullName>
    </recommendedName>
</protein>
<name>A0A660CAD0_9PSEU</name>
<keyword evidence="8" id="KW-1185">Reference proteome</keyword>
<evidence type="ECO:0000256" key="1">
    <source>
        <dbReference type="ARBA" id="ARBA00004141"/>
    </source>
</evidence>
<organism evidence="7 8">
    <name type="scientific">Prauserella rugosa</name>
    <dbReference type="NCBI Taxonomy" id="43354"/>
    <lineage>
        <taxon>Bacteria</taxon>
        <taxon>Bacillati</taxon>
        <taxon>Actinomycetota</taxon>
        <taxon>Actinomycetes</taxon>
        <taxon>Pseudonocardiales</taxon>
        <taxon>Pseudonocardiaceae</taxon>
        <taxon>Prauserella</taxon>
    </lineage>
</organism>
<keyword evidence="2" id="KW-0813">Transport</keyword>
<dbReference type="PANTHER" id="PTHR42718:SF9">
    <property type="entry name" value="MAJOR FACILITATOR SUPERFAMILY MULTIDRUG TRANSPORTER MFSC"/>
    <property type="match status" value="1"/>
</dbReference>
<evidence type="ECO:0000256" key="3">
    <source>
        <dbReference type="ARBA" id="ARBA00022692"/>
    </source>
</evidence>
<dbReference type="GO" id="GO:0016020">
    <property type="term" value="C:membrane"/>
    <property type="evidence" value="ECO:0007669"/>
    <property type="project" value="UniProtKB-SubCell"/>
</dbReference>
<gene>
    <name evidence="7" type="ORF">JD82_01127</name>
</gene>